<dbReference type="SUPFAM" id="SSF53474">
    <property type="entry name" value="alpha/beta-Hydrolases"/>
    <property type="match status" value="1"/>
</dbReference>
<dbReference type="InterPro" id="IPR051321">
    <property type="entry name" value="PHA/PHB_synthase"/>
</dbReference>
<organism evidence="2 3">
    <name type="scientific">Halorhodospira neutriphila</name>
    <dbReference type="NCBI Taxonomy" id="168379"/>
    <lineage>
        <taxon>Bacteria</taxon>
        <taxon>Pseudomonadati</taxon>
        <taxon>Pseudomonadota</taxon>
        <taxon>Gammaproteobacteria</taxon>
        <taxon>Chromatiales</taxon>
        <taxon>Ectothiorhodospiraceae</taxon>
        <taxon>Halorhodospira</taxon>
    </lineage>
</organism>
<proteinExistence type="predicted"/>
<gene>
    <name evidence="2" type="ORF">CKO13_06520</name>
</gene>
<dbReference type="InterPro" id="IPR000073">
    <property type="entry name" value="AB_hydrolase_1"/>
</dbReference>
<dbReference type="PANTHER" id="PTHR36837:SF2">
    <property type="entry name" value="POLY(3-HYDROXYALKANOATE) POLYMERASE SUBUNIT PHAC"/>
    <property type="match status" value="1"/>
</dbReference>
<dbReference type="Gene3D" id="3.40.50.1820">
    <property type="entry name" value="alpha/beta hydrolase"/>
    <property type="match status" value="1"/>
</dbReference>
<dbReference type="RefSeq" id="WP_200258220.1">
    <property type="nucleotide sequence ID" value="NZ_NRSH01000059.1"/>
</dbReference>
<reference evidence="2 3" key="1">
    <citation type="journal article" date="2020" name="Microorganisms">
        <title>Osmotic Adaptation and Compatible Solute Biosynthesis of Phototrophic Bacteria as Revealed from Genome Analyses.</title>
        <authorList>
            <person name="Imhoff J.F."/>
            <person name="Rahn T."/>
            <person name="Kunzel S."/>
            <person name="Keller A."/>
            <person name="Neulinger S.C."/>
        </authorList>
    </citation>
    <scope>NUCLEOTIDE SEQUENCE [LARGE SCALE GENOMIC DNA]</scope>
    <source>
        <strain evidence="2 3">DSM 15116</strain>
    </source>
</reference>
<evidence type="ECO:0000259" key="1">
    <source>
        <dbReference type="Pfam" id="PF00561"/>
    </source>
</evidence>
<comment type="caution">
    <text evidence="2">The sequence shown here is derived from an EMBL/GenBank/DDBJ whole genome shotgun (WGS) entry which is preliminary data.</text>
</comment>
<evidence type="ECO:0000313" key="2">
    <source>
        <dbReference type="EMBL" id="MBK1726684.1"/>
    </source>
</evidence>
<feature type="domain" description="AB hydrolase-1" evidence="1">
    <location>
        <begin position="81"/>
        <end position="326"/>
    </location>
</feature>
<dbReference type="InterPro" id="IPR029058">
    <property type="entry name" value="AB_hydrolase_fold"/>
</dbReference>
<sequence>MPRRGPSAELLDWQQRLARALDGVAQAPAAGGQGATAAETAHRYSERIRLQRYTPERGGGAPVLIVYSLVNRPFILDLTERRSLIRALLERGHPVYLLDWGYPQGADRFLSLDDYIGDFLASAAEDVAAAEGARPHLLGVCQGGVFALCLAALHPERVRRLVTLVTPVDCRTADDHLSRMAQHVDFDRAAETLGNVSAHWLNAVFVALKPYRLLSQRYVDLPELADQPEALDDFLRMERWMYDSPDQAAAAFAQFARELYQRNRLYHGTLALCGERVGLDRVRAPVLNVYAAQDHLVPPAAAQAMGPLLASREYEEIAFPGGHLGVFISRRAHRELIPRIAEWLGR</sequence>
<dbReference type="PANTHER" id="PTHR36837">
    <property type="entry name" value="POLY(3-HYDROXYALKANOATE) POLYMERASE SUBUNIT PHAC"/>
    <property type="match status" value="1"/>
</dbReference>
<dbReference type="Proteomes" id="UP000738126">
    <property type="component" value="Unassembled WGS sequence"/>
</dbReference>
<keyword evidence="3" id="KW-1185">Reference proteome</keyword>
<accession>A0ABS1E8Z0</accession>
<protein>
    <submittedName>
        <fullName evidence="2">Class III poly(R)-hydroxyalkanoic acid synthase subunit PhaC</fullName>
    </submittedName>
</protein>
<dbReference type="EMBL" id="NRSH01000059">
    <property type="protein sequence ID" value="MBK1726684.1"/>
    <property type="molecule type" value="Genomic_DNA"/>
</dbReference>
<dbReference type="Pfam" id="PF00561">
    <property type="entry name" value="Abhydrolase_1"/>
    <property type="match status" value="1"/>
</dbReference>
<name>A0ABS1E8Z0_9GAMM</name>
<evidence type="ECO:0000313" key="3">
    <source>
        <dbReference type="Proteomes" id="UP000738126"/>
    </source>
</evidence>